<feature type="compositionally biased region" description="Polar residues" evidence="1">
    <location>
        <begin position="205"/>
        <end position="219"/>
    </location>
</feature>
<protein>
    <recommendedName>
        <fullName evidence="4">TFIIS N-terminal domain-containing protein</fullName>
    </recommendedName>
</protein>
<sequence length="616" mass="66725">MVIGGPSTILRTFDILNNLSLAGYAAMSSYCKLSVVLSYLASLARRSASQILTAPYSSRTQVFEFNRQVPAGCLDKQRITVVIEFTLLVFSDLSAFDPTPAEINAGSQKCVLLSPTQTKKLQAASRESRPTADVKEHEIMCSLLTHHPFQPSLGTKHDLAFGFQFPDLEAARSDVGSTKVPDHFSAAISSPPTLSNLSNPDSPLQTNPESYQSTASAVQKYSALQMPEQKIPKDHKHDNTTRRSESDSETGPSRVQLSWMTYAPISHVLAQPRTRHTARLSEVGSTLANLGVYAARIGVDMNPICQTLSPRCINSFQMNPQSPLAPEQGLPGQVLREQMFTPEARPVAPAPPGAWPVDRSAAFQLPPISIDVAETTKVSEHSDGGTKVNEMGHHCRSGSGVGASSLKATLVTCSVVNEYLPTHVPKLHAQLEHVDRISQGGGDANKLAKPRSVGSLMGGRSRLLGESTGAKGGRKPHPHIHVRGHPLAHVQAPDASRRQARGTTGRPSSTISGHGHVQPRSKPIDKLILIALVNSIKLQMYICECGKASSKEHEKLLKTLDEVDALSHNPQLTLQLIADVKLGHTLRKLRADKGFGPEVRGKALDILHLWRKTLIE</sequence>
<feature type="region of interest" description="Disordered" evidence="1">
    <location>
        <begin position="182"/>
        <end position="254"/>
    </location>
</feature>
<dbReference type="Proteomes" id="UP000807342">
    <property type="component" value="Unassembled WGS sequence"/>
</dbReference>
<evidence type="ECO:0008006" key="4">
    <source>
        <dbReference type="Google" id="ProtNLM"/>
    </source>
</evidence>
<accession>A0A9P6C8I4</accession>
<feature type="compositionally biased region" description="Basic and acidic residues" evidence="1">
    <location>
        <begin position="230"/>
        <end position="246"/>
    </location>
</feature>
<feature type="compositionally biased region" description="Basic residues" evidence="1">
    <location>
        <begin position="472"/>
        <end position="486"/>
    </location>
</feature>
<name>A0A9P6C8I4_9AGAR</name>
<evidence type="ECO:0000313" key="3">
    <source>
        <dbReference type="Proteomes" id="UP000807342"/>
    </source>
</evidence>
<reference evidence="2" key="1">
    <citation type="submission" date="2020-11" db="EMBL/GenBank/DDBJ databases">
        <authorList>
            <consortium name="DOE Joint Genome Institute"/>
            <person name="Ahrendt S."/>
            <person name="Riley R."/>
            <person name="Andreopoulos W."/>
            <person name="Labutti K."/>
            <person name="Pangilinan J."/>
            <person name="Ruiz-Duenas F.J."/>
            <person name="Barrasa J.M."/>
            <person name="Sanchez-Garcia M."/>
            <person name="Camarero S."/>
            <person name="Miyauchi S."/>
            <person name="Serrano A."/>
            <person name="Linde D."/>
            <person name="Babiker R."/>
            <person name="Drula E."/>
            <person name="Ayuso-Fernandez I."/>
            <person name="Pacheco R."/>
            <person name="Padilla G."/>
            <person name="Ferreira P."/>
            <person name="Barriuso J."/>
            <person name="Kellner H."/>
            <person name="Castanera R."/>
            <person name="Alfaro M."/>
            <person name="Ramirez L."/>
            <person name="Pisabarro A.G."/>
            <person name="Kuo A."/>
            <person name="Tritt A."/>
            <person name="Lipzen A."/>
            <person name="He G."/>
            <person name="Yan M."/>
            <person name="Ng V."/>
            <person name="Cullen D."/>
            <person name="Martin F."/>
            <person name="Rosso M.-N."/>
            <person name="Henrissat B."/>
            <person name="Hibbett D."/>
            <person name="Martinez A.T."/>
            <person name="Grigoriev I.V."/>
        </authorList>
    </citation>
    <scope>NUCLEOTIDE SEQUENCE</scope>
    <source>
        <strain evidence="2">MF-IS2</strain>
    </source>
</reference>
<dbReference type="EMBL" id="MU151074">
    <property type="protein sequence ID" value="KAF9452183.1"/>
    <property type="molecule type" value="Genomic_DNA"/>
</dbReference>
<keyword evidence="3" id="KW-1185">Reference proteome</keyword>
<dbReference type="AlphaFoldDB" id="A0A9P6C8I4"/>
<feature type="compositionally biased region" description="Polar residues" evidence="1">
    <location>
        <begin position="501"/>
        <end position="512"/>
    </location>
</feature>
<dbReference type="OrthoDB" id="10587759at2759"/>
<evidence type="ECO:0000313" key="2">
    <source>
        <dbReference type="EMBL" id="KAF9452183.1"/>
    </source>
</evidence>
<feature type="region of interest" description="Disordered" evidence="1">
    <location>
        <begin position="440"/>
        <end position="519"/>
    </location>
</feature>
<feature type="compositionally biased region" description="Low complexity" evidence="1">
    <location>
        <begin position="189"/>
        <end position="204"/>
    </location>
</feature>
<comment type="caution">
    <text evidence="2">The sequence shown here is derived from an EMBL/GenBank/DDBJ whole genome shotgun (WGS) entry which is preliminary data.</text>
</comment>
<feature type="compositionally biased region" description="Low complexity" evidence="1">
    <location>
        <begin position="451"/>
        <end position="465"/>
    </location>
</feature>
<organism evidence="2 3">
    <name type="scientific">Macrolepiota fuliginosa MF-IS2</name>
    <dbReference type="NCBI Taxonomy" id="1400762"/>
    <lineage>
        <taxon>Eukaryota</taxon>
        <taxon>Fungi</taxon>
        <taxon>Dikarya</taxon>
        <taxon>Basidiomycota</taxon>
        <taxon>Agaricomycotina</taxon>
        <taxon>Agaricomycetes</taxon>
        <taxon>Agaricomycetidae</taxon>
        <taxon>Agaricales</taxon>
        <taxon>Agaricineae</taxon>
        <taxon>Agaricaceae</taxon>
        <taxon>Macrolepiota</taxon>
    </lineage>
</organism>
<evidence type="ECO:0000256" key="1">
    <source>
        <dbReference type="SAM" id="MobiDB-lite"/>
    </source>
</evidence>
<gene>
    <name evidence="2" type="ORF">P691DRAFT_784968</name>
</gene>
<proteinExistence type="predicted"/>